<sequence>MLPVVPLITNFEPYDFVVRNTSIGGQNAKRGVGIINLDDYYYVAASSPKNRNPIKFDSFIFYASRSYPGFSFIGPDDPQNRRRIINGTMDESDTNGLFFINGPMSMLMQMVTNKTAVVENPLRDFLWEFQIYINGTCSNQKQVVQTTKVTSDTISEATKITSSVDGTTRANKISGTNKVTVTTKRSSSSSSADLCRARKRV</sequence>
<dbReference type="AlphaFoldDB" id="A0A915JZI8"/>
<reference evidence="2" key="1">
    <citation type="submission" date="2022-11" db="UniProtKB">
        <authorList>
            <consortium name="WormBaseParasite"/>
        </authorList>
    </citation>
    <scope>IDENTIFICATION</scope>
</reference>
<protein>
    <submittedName>
        <fullName evidence="2">Uncharacterized protein</fullName>
    </submittedName>
</protein>
<proteinExistence type="predicted"/>
<evidence type="ECO:0000313" key="2">
    <source>
        <dbReference type="WBParaSite" id="nRc.2.0.1.t31822-RA"/>
    </source>
</evidence>
<accession>A0A915JZI8</accession>
<dbReference type="Proteomes" id="UP000887565">
    <property type="component" value="Unplaced"/>
</dbReference>
<dbReference type="WBParaSite" id="nRc.2.0.1.t31822-RA">
    <property type="protein sequence ID" value="nRc.2.0.1.t31822-RA"/>
    <property type="gene ID" value="nRc.2.0.1.g31822"/>
</dbReference>
<organism evidence="1 2">
    <name type="scientific">Romanomermis culicivorax</name>
    <name type="common">Nematode worm</name>
    <dbReference type="NCBI Taxonomy" id="13658"/>
    <lineage>
        <taxon>Eukaryota</taxon>
        <taxon>Metazoa</taxon>
        <taxon>Ecdysozoa</taxon>
        <taxon>Nematoda</taxon>
        <taxon>Enoplea</taxon>
        <taxon>Dorylaimia</taxon>
        <taxon>Mermithida</taxon>
        <taxon>Mermithoidea</taxon>
        <taxon>Mermithidae</taxon>
        <taxon>Romanomermis</taxon>
    </lineage>
</organism>
<keyword evidence="1" id="KW-1185">Reference proteome</keyword>
<evidence type="ECO:0000313" key="1">
    <source>
        <dbReference type="Proteomes" id="UP000887565"/>
    </source>
</evidence>
<name>A0A915JZI8_ROMCU</name>